<dbReference type="Gene3D" id="3.40.50.2300">
    <property type="match status" value="2"/>
</dbReference>
<dbReference type="SMART" id="SM00388">
    <property type="entry name" value="HisKA"/>
    <property type="match status" value="1"/>
</dbReference>
<dbReference type="InterPro" id="IPR029016">
    <property type="entry name" value="GAF-like_dom_sf"/>
</dbReference>
<keyword evidence="14" id="KW-1185">Reference proteome</keyword>
<dbReference type="Gene3D" id="1.10.287.130">
    <property type="match status" value="1"/>
</dbReference>
<gene>
    <name evidence="13" type="ORF">AQPE_2108</name>
</gene>
<feature type="modified residue" description="4-aspartylphosphate" evidence="7">
    <location>
        <position position="806"/>
    </location>
</feature>
<reference evidence="13" key="1">
    <citation type="journal article" date="2020" name="Int. J. Syst. Evol. Microbiol.">
        <title>Aquipluma nitroreducens gen. nov. sp. nov., a novel facultatively anaerobic bacterium isolated from a freshwater lake.</title>
        <authorList>
            <person name="Watanabe M."/>
            <person name="Kojima H."/>
            <person name="Fukui M."/>
        </authorList>
    </citation>
    <scope>NUCLEOTIDE SEQUENCE</scope>
    <source>
        <strain evidence="13">MeG22</strain>
    </source>
</reference>
<name>A0A5K7S903_9BACT</name>
<dbReference type="SMART" id="SM00448">
    <property type="entry name" value="REC"/>
    <property type="match status" value="2"/>
</dbReference>
<feature type="domain" description="Histidine kinase" evidence="10">
    <location>
        <begin position="508"/>
        <end position="726"/>
    </location>
</feature>
<evidence type="ECO:0000256" key="1">
    <source>
        <dbReference type="ARBA" id="ARBA00000085"/>
    </source>
</evidence>
<sequence>MKLSNLKIGTQLKIGFGIIILLIIFLGIISWQQTDKIALQANEIYEHPFKVRQALGELKTDIMAMRLEFRNFLLAQTDQERQAAILNSDVHQADAEKQFQILSERYLGPPSDIENAQVAFNRWVQVRLGNRETGKAGNIPEALARLEKTGDIGTEREQLLNYVRIIDDFAKSKANDLLFRATKLKNILNRQLEFLVIGILGLSILIIYFLNRNIRRPVVELARVTNLFREGKLDIRSKYKSSNEFGQLSTSFNHMAKTIEAEMTLNNQAAKLAGVMLSEDDAHKFSHALLSSLLEHTHSQMGAVYFLNEDKTVFEHFECVGMDQGGCKPFSAIHFEGEFGTALSTQKIQHITSIPEDSRFSFHTVSGKFIPREILTIPIVSGNETVAVLSLMSIKNFSKNSIRLIHSIWGMLNARMDGILTYRKLKDFSLQLSRQNTELETQRQELHILNKELTHRSEIVSAANSELEAQKRELSAQASELTEQNVELEMQKKQLDESNRLKTSFLSNMSHELRTPLNSVIALSGVLNRRLSGKVPEEEYSYLDVIERNGKQLLSLINDILDLSRIEAGREEVEINRFNVRELINEVVEMIDPQAKQKNIVLRYTSGTDLTPIKSDYVKCRHILQNIVVNAVKFTEEGSVEIIAEEVGHSIRITVSDTGIGIDQEHIHQIFDEFRQADGSSSRKYGGTGLGLAIAKKYTELLGGSIEVESKHGKGSKFILSLPLQYIAIQENIENYVDQLKTTKSVNNGEIKTTGKTILLVEDNEAIVVQMKDILLQEGYHIMVAHNGNEALKQIEQQIPDAMILDLMMPEVDGFEVLKRIRNEEKTDHLPVIILTAKYVTKQELAFLKNNGIHQLIQKGDINKDQLLSTVARMMFPDSVPVNTPIVNPAKLPVTGTPLVLVVEDNPDNMITIKALLDGKCQIIEAEDGQAGVEQAIKHQPHLILMDIALPGMNGIEALNEIRKEEKLEMVPIIAVSASAMKGDREDFIALGFDGYISKPIDNVLFEKTIEEFLN</sequence>
<dbReference type="PANTHER" id="PTHR43047">
    <property type="entry name" value="TWO-COMPONENT HISTIDINE PROTEIN KINASE"/>
    <property type="match status" value="1"/>
</dbReference>
<feature type="domain" description="Response regulatory" evidence="11">
    <location>
        <begin position="899"/>
        <end position="1014"/>
    </location>
</feature>
<evidence type="ECO:0000256" key="8">
    <source>
        <dbReference type="SAM" id="Coils"/>
    </source>
</evidence>
<dbReference type="Proteomes" id="UP001193389">
    <property type="component" value="Chromosome"/>
</dbReference>
<evidence type="ECO:0000256" key="5">
    <source>
        <dbReference type="ARBA" id="ARBA00022679"/>
    </source>
</evidence>
<dbReference type="Pfam" id="PF02518">
    <property type="entry name" value="HATPase_c"/>
    <property type="match status" value="1"/>
</dbReference>
<dbReference type="PRINTS" id="PR00344">
    <property type="entry name" value="BCTRLSENSOR"/>
</dbReference>
<dbReference type="InterPro" id="IPR036890">
    <property type="entry name" value="HATPase_C_sf"/>
</dbReference>
<dbReference type="PROSITE" id="PS50885">
    <property type="entry name" value="HAMP"/>
    <property type="match status" value="1"/>
</dbReference>
<dbReference type="InterPro" id="IPR036097">
    <property type="entry name" value="HisK_dim/P_sf"/>
</dbReference>
<feature type="domain" description="Response regulatory" evidence="11">
    <location>
        <begin position="757"/>
        <end position="874"/>
    </location>
</feature>
<dbReference type="InterPro" id="IPR003660">
    <property type="entry name" value="HAMP_dom"/>
</dbReference>
<dbReference type="GO" id="GO:0000155">
    <property type="term" value="F:phosphorelay sensor kinase activity"/>
    <property type="evidence" value="ECO:0007669"/>
    <property type="project" value="InterPro"/>
</dbReference>
<dbReference type="Pfam" id="PF12729">
    <property type="entry name" value="4HB_MCP_1"/>
    <property type="match status" value="1"/>
</dbReference>
<dbReference type="CDD" id="cd00082">
    <property type="entry name" value="HisKA"/>
    <property type="match status" value="1"/>
</dbReference>
<protein>
    <recommendedName>
        <fullName evidence="3">histidine kinase</fullName>
        <ecNumber evidence="3">2.7.13.3</ecNumber>
    </recommendedName>
</protein>
<evidence type="ECO:0000256" key="3">
    <source>
        <dbReference type="ARBA" id="ARBA00012438"/>
    </source>
</evidence>
<dbReference type="Gene3D" id="3.30.565.10">
    <property type="entry name" value="Histidine kinase-like ATPase, C-terminal domain"/>
    <property type="match status" value="1"/>
</dbReference>
<dbReference type="CDD" id="cd06225">
    <property type="entry name" value="HAMP"/>
    <property type="match status" value="1"/>
</dbReference>
<dbReference type="SUPFAM" id="SSF55781">
    <property type="entry name" value="GAF domain-like"/>
    <property type="match status" value="1"/>
</dbReference>
<dbReference type="PROSITE" id="PS50110">
    <property type="entry name" value="RESPONSE_REGULATORY"/>
    <property type="match status" value="2"/>
</dbReference>
<evidence type="ECO:0000259" key="10">
    <source>
        <dbReference type="PROSITE" id="PS50109"/>
    </source>
</evidence>
<dbReference type="GO" id="GO:0009927">
    <property type="term" value="F:histidine phosphotransfer kinase activity"/>
    <property type="evidence" value="ECO:0007669"/>
    <property type="project" value="TreeGrafter"/>
</dbReference>
<proteinExistence type="predicted"/>
<organism evidence="13 14">
    <name type="scientific">Aquipluma nitroreducens</name>
    <dbReference type="NCBI Taxonomy" id="2010828"/>
    <lineage>
        <taxon>Bacteria</taxon>
        <taxon>Pseudomonadati</taxon>
        <taxon>Bacteroidota</taxon>
        <taxon>Bacteroidia</taxon>
        <taxon>Marinilabiliales</taxon>
        <taxon>Prolixibacteraceae</taxon>
        <taxon>Aquipluma</taxon>
    </lineage>
</organism>
<dbReference type="SUPFAM" id="SSF55874">
    <property type="entry name" value="ATPase domain of HSP90 chaperone/DNA topoisomerase II/histidine kinase"/>
    <property type="match status" value="1"/>
</dbReference>
<evidence type="ECO:0000313" key="14">
    <source>
        <dbReference type="Proteomes" id="UP001193389"/>
    </source>
</evidence>
<dbReference type="FunFam" id="3.30.565.10:FF:000010">
    <property type="entry name" value="Sensor histidine kinase RcsC"/>
    <property type="match status" value="1"/>
</dbReference>
<evidence type="ECO:0000256" key="7">
    <source>
        <dbReference type="PROSITE-ProRule" id="PRU00169"/>
    </source>
</evidence>
<keyword evidence="9" id="KW-1133">Transmembrane helix</keyword>
<evidence type="ECO:0000256" key="6">
    <source>
        <dbReference type="ARBA" id="ARBA00022777"/>
    </source>
</evidence>
<dbReference type="InterPro" id="IPR024478">
    <property type="entry name" value="HlyB_4HB_MCP"/>
</dbReference>
<dbReference type="Gene3D" id="6.10.340.10">
    <property type="match status" value="1"/>
</dbReference>
<feature type="domain" description="HAMP" evidence="12">
    <location>
        <begin position="212"/>
        <end position="264"/>
    </location>
</feature>
<keyword evidence="8" id="KW-0175">Coiled coil</keyword>
<accession>A0A5K7S903</accession>
<keyword evidence="9" id="KW-0472">Membrane</keyword>
<dbReference type="InterPro" id="IPR005467">
    <property type="entry name" value="His_kinase_dom"/>
</dbReference>
<dbReference type="EMBL" id="AP018694">
    <property type="protein sequence ID" value="BBE17949.1"/>
    <property type="molecule type" value="Genomic_DNA"/>
</dbReference>
<dbReference type="InterPro" id="IPR003594">
    <property type="entry name" value="HATPase_dom"/>
</dbReference>
<dbReference type="GO" id="GO:0005886">
    <property type="term" value="C:plasma membrane"/>
    <property type="evidence" value="ECO:0007669"/>
    <property type="project" value="TreeGrafter"/>
</dbReference>
<dbReference type="InterPro" id="IPR004358">
    <property type="entry name" value="Sig_transdc_His_kin-like_C"/>
</dbReference>
<comment type="subcellular location">
    <subcellularLocation>
        <location evidence="2">Membrane</location>
    </subcellularLocation>
</comment>
<dbReference type="InterPro" id="IPR003018">
    <property type="entry name" value="GAF"/>
</dbReference>
<evidence type="ECO:0000259" key="11">
    <source>
        <dbReference type="PROSITE" id="PS50110"/>
    </source>
</evidence>
<dbReference type="SUPFAM" id="SSF47384">
    <property type="entry name" value="Homodimeric domain of signal transducing histidine kinase"/>
    <property type="match status" value="1"/>
</dbReference>
<feature type="transmembrane region" description="Helical" evidence="9">
    <location>
        <begin position="192"/>
        <end position="210"/>
    </location>
</feature>
<dbReference type="CDD" id="cd16922">
    <property type="entry name" value="HATPase_EvgS-ArcB-TorS-like"/>
    <property type="match status" value="1"/>
</dbReference>
<dbReference type="SMART" id="SM00387">
    <property type="entry name" value="HATPase_c"/>
    <property type="match status" value="1"/>
</dbReference>
<dbReference type="KEGG" id="anf:AQPE_2108"/>
<comment type="catalytic activity">
    <reaction evidence="1">
        <text>ATP + protein L-histidine = ADP + protein N-phospho-L-histidine.</text>
        <dbReference type="EC" id="2.7.13.3"/>
    </reaction>
</comment>
<dbReference type="AlphaFoldDB" id="A0A5K7S903"/>
<feature type="modified residue" description="4-aspartylphosphate" evidence="7">
    <location>
        <position position="947"/>
    </location>
</feature>
<keyword evidence="9" id="KW-0812">Transmembrane</keyword>
<dbReference type="Pfam" id="PF00512">
    <property type="entry name" value="HisKA"/>
    <property type="match status" value="1"/>
</dbReference>
<keyword evidence="4 7" id="KW-0597">Phosphoprotein</keyword>
<dbReference type="SMART" id="SM00304">
    <property type="entry name" value="HAMP"/>
    <property type="match status" value="1"/>
</dbReference>
<evidence type="ECO:0000259" key="12">
    <source>
        <dbReference type="PROSITE" id="PS50885"/>
    </source>
</evidence>
<dbReference type="EC" id="2.7.13.3" evidence="3"/>
<evidence type="ECO:0000256" key="9">
    <source>
        <dbReference type="SAM" id="Phobius"/>
    </source>
</evidence>
<dbReference type="CDD" id="cd17574">
    <property type="entry name" value="REC_OmpR"/>
    <property type="match status" value="1"/>
</dbReference>
<feature type="transmembrane region" description="Helical" evidence="9">
    <location>
        <begin position="12"/>
        <end position="31"/>
    </location>
</feature>
<dbReference type="RefSeq" id="WP_318350902.1">
    <property type="nucleotide sequence ID" value="NZ_AP018694.1"/>
</dbReference>
<dbReference type="Pfam" id="PF13185">
    <property type="entry name" value="GAF_2"/>
    <property type="match status" value="1"/>
</dbReference>
<evidence type="ECO:0000256" key="2">
    <source>
        <dbReference type="ARBA" id="ARBA00004370"/>
    </source>
</evidence>
<dbReference type="SUPFAM" id="SSF158472">
    <property type="entry name" value="HAMP domain-like"/>
    <property type="match status" value="1"/>
</dbReference>
<dbReference type="InterPro" id="IPR011006">
    <property type="entry name" value="CheY-like_superfamily"/>
</dbReference>
<evidence type="ECO:0000313" key="13">
    <source>
        <dbReference type="EMBL" id="BBE17949.1"/>
    </source>
</evidence>
<evidence type="ECO:0000256" key="4">
    <source>
        <dbReference type="ARBA" id="ARBA00022553"/>
    </source>
</evidence>
<feature type="coiled-coil region" evidence="8">
    <location>
        <begin position="425"/>
        <end position="501"/>
    </location>
</feature>
<dbReference type="Gene3D" id="3.30.450.40">
    <property type="match status" value="1"/>
</dbReference>
<dbReference type="Pfam" id="PF00672">
    <property type="entry name" value="HAMP"/>
    <property type="match status" value="1"/>
</dbReference>
<dbReference type="Pfam" id="PF00072">
    <property type="entry name" value="Response_reg"/>
    <property type="match status" value="2"/>
</dbReference>
<dbReference type="InterPro" id="IPR001789">
    <property type="entry name" value="Sig_transdc_resp-reg_receiver"/>
</dbReference>
<keyword evidence="5" id="KW-0808">Transferase</keyword>
<dbReference type="PROSITE" id="PS50109">
    <property type="entry name" value="HIS_KIN"/>
    <property type="match status" value="1"/>
</dbReference>
<dbReference type="InterPro" id="IPR003661">
    <property type="entry name" value="HisK_dim/P_dom"/>
</dbReference>
<dbReference type="SUPFAM" id="SSF52172">
    <property type="entry name" value="CheY-like"/>
    <property type="match status" value="2"/>
</dbReference>
<keyword evidence="6 13" id="KW-0418">Kinase</keyword>
<dbReference type="PANTHER" id="PTHR43047:SF72">
    <property type="entry name" value="OSMOSENSING HISTIDINE PROTEIN KINASE SLN1"/>
    <property type="match status" value="1"/>
</dbReference>